<dbReference type="EMBL" id="CP019728">
    <property type="protein sequence ID" value="AQS53985.1"/>
    <property type="molecule type" value="Genomic_DNA"/>
</dbReference>
<organism evidence="10 11">
    <name type="scientific">Jeotgalibaca dankookensis</name>
    <dbReference type="NCBI Taxonomy" id="708126"/>
    <lineage>
        <taxon>Bacteria</taxon>
        <taxon>Bacillati</taxon>
        <taxon>Bacillota</taxon>
        <taxon>Bacilli</taxon>
        <taxon>Lactobacillales</taxon>
        <taxon>Carnobacteriaceae</taxon>
        <taxon>Jeotgalibaca</taxon>
    </lineage>
</organism>
<evidence type="ECO:0000256" key="7">
    <source>
        <dbReference type="ARBA" id="ARBA00023284"/>
    </source>
</evidence>
<feature type="domain" description="Pyridine nucleotide-disulphide oxidoreductase dimerisation" evidence="8">
    <location>
        <begin position="260"/>
        <end position="362"/>
    </location>
</feature>
<dbReference type="SUPFAM" id="SSF51905">
    <property type="entry name" value="FAD/NAD(P)-binding domain"/>
    <property type="match status" value="1"/>
</dbReference>
<dbReference type="STRING" id="708126.BW727_101619"/>
<accession>A0A1S6IR08</accession>
<dbReference type="InterPro" id="IPR050260">
    <property type="entry name" value="FAD-bd_OxRdtase"/>
</dbReference>
<gene>
    <name evidence="10" type="primary">nox_2</name>
    <name evidence="10" type="ORF">BW727_101619</name>
</gene>
<keyword evidence="4" id="KW-0274">FAD</keyword>
<dbReference type="InterPro" id="IPR036188">
    <property type="entry name" value="FAD/NAD-bd_sf"/>
</dbReference>
<dbReference type="Pfam" id="PF07992">
    <property type="entry name" value="Pyr_redox_2"/>
    <property type="match status" value="1"/>
</dbReference>
<evidence type="ECO:0000256" key="3">
    <source>
        <dbReference type="ARBA" id="ARBA00022630"/>
    </source>
</evidence>
<dbReference type="InterPro" id="IPR023753">
    <property type="entry name" value="FAD/NAD-binding_dom"/>
</dbReference>
<evidence type="ECO:0000313" key="11">
    <source>
        <dbReference type="Proteomes" id="UP000188993"/>
    </source>
</evidence>
<evidence type="ECO:0000313" key="10">
    <source>
        <dbReference type="EMBL" id="AQS53985.1"/>
    </source>
</evidence>
<keyword evidence="3" id="KW-0285">Flavoprotein</keyword>
<dbReference type="KEGG" id="jda:BW727_101619"/>
<dbReference type="PRINTS" id="PR00411">
    <property type="entry name" value="PNDRDTASEI"/>
</dbReference>
<evidence type="ECO:0000256" key="1">
    <source>
        <dbReference type="ARBA" id="ARBA00001974"/>
    </source>
</evidence>
<reference evidence="10 11" key="1">
    <citation type="journal article" date="2014" name="Int. J. Syst. Evol. Microbiol.">
        <title>Jeotgalibaca dankookensis gen. nov., sp. nov., a member of the family Carnobacteriaceae, isolated from seujeot (Korean traditional food).</title>
        <authorList>
            <person name="Lee D.G."/>
            <person name="Trujillo M.E."/>
            <person name="Kang H."/>
            <person name="Ahn T.Y."/>
        </authorList>
    </citation>
    <scope>NUCLEOTIDE SEQUENCE [LARGE SCALE GENOMIC DNA]</scope>
    <source>
        <strain evidence="10 11">EX-07</strain>
    </source>
</reference>
<keyword evidence="5 10" id="KW-0560">Oxidoreductase</keyword>
<dbReference type="InterPro" id="IPR004099">
    <property type="entry name" value="Pyr_nucl-diS_OxRdtase_dimer"/>
</dbReference>
<evidence type="ECO:0000256" key="4">
    <source>
        <dbReference type="ARBA" id="ARBA00022827"/>
    </source>
</evidence>
<keyword evidence="7" id="KW-0676">Redox-active center</keyword>
<keyword evidence="6" id="KW-0558">Oxidation</keyword>
<comment type="similarity">
    <text evidence="2">Belongs to the class-III pyridine nucleotide-disulfide oxidoreductase family.</text>
</comment>
<dbReference type="InterPro" id="IPR016156">
    <property type="entry name" value="FAD/NAD-linked_Rdtase_dimer_sf"/>
</dbReference>
<feature type="domain" description="FAD/NAD(P)-binding" evidence="9">
    <location>
        <begin position="7"/>
        <end position="234"/>
    </location>
</feature>
<dbReference type="PANTHER" id="PTHR43429">
    <property type="entry name" value="PYRIDINE NUCLEOTIDE-DISULFIDE OXIDOREDUCTASE DOMAIN-CONTAINING"/>
    <property type="match status" value="1"/>
</dbReference>
<dbReference type="Pfam" id="PF02852">
    <property type="entry name" value="Pyr_redox_dim"/>
    <property type="match status" value="1"/>
</dbReference>
<dbReference type="Proteomes" id="UP000188993">
    <property type="component" value="Chromosome"/>
</dbReference>
<evidence type="ECO:0000259" key="9">
    <source>
        <dbReference type="Pfam" id="PF07992"/>
    </source>
</evidence>
<dbReference type="PANTHER" id="PTHR43429:SF1">
    <property type="entry name" value="NAD(P)H SULFUR OXIDOREDUCTASE (COA-DEPENDENT)"/>
    <property type="match status" value="1"/>
</dbReference>
<evidence type="ECO:0000259" key="8">
    <source>
        <dbReference type="Pfam" id="PF02852"/>
    </source>
</evidence>
<name>A0A1S6IR08_9LACT</name>
<evidence type="ECO:0000256" key="2">
    <source>
        <dbReference type="ARBA" id="ARBA00009130"/>
    </source>
</evidence>
<sequence length="374" mass="40660">MTLRLATKQQIDYDQKTVYYRNLKTKKEDLTSYDRLVIASGANAVVPNIPGVEASNVYPFTRLKAVQEIKNQLDDYQTVTIIGGGFIGVEVSDQLALLGKKVTLVEGLDRLMAGQFDPEFSEKIKGAVLEEGVEVLVNQFVKELVVEDGKVTQVKTADHTIDTDLVILAIGYRPHTAFAKNEQLEMLGNGAIVIDPSGETSISDVFAAGDCASSLHRQLGDIYLPLATVASKMGRIIGVNVVSDNKKSLEYVGSLGTGAVKVGRYEAGRTGLNEVQAQELGLAYKTTLISTLNHTEYWPDYSDIDIKLIYEVGSKRLLGAQVFGKKDAVLRMTALTTAIHAGLTTDEIGFIDYAYAPPFSTTWEAINIAANTAK</sequence>
<evidence type="ECO:0000256" key="5">
    <source>
        <dbReference type="ARBA" id="ARBA00023002"/>
    </source>
</evidence>
<proteinExistence type="inferred from homology"/>
<dbReference type="Gene3D" id="3.50.50.60">
    <property type="entry name" value="FAD/NAD(P)-binding domain"/>
    <property type="match status" value="3"/>
</dbReference>
<keyword evidence="11" id="KW-1185">Reference proteome</keyword>
<dbReference type="AlphaFoldDB" id="A0A1S6IR08"/>
<dbReference type="PRINTS" id="PR00368">
    <property type="entry name" value="FADPNR"/>
</dbReference>
<comment type="cofactor">
    <cofactor evidence="1">
        <name>FAD</name>
        <dbReference type="ChEBI" id="CHEBI:57692"/>
    </cofactor>
</comment>
<dbReference type="EC" id="1.6.99.3" evidence="10"/>
<dbReference type="SUPFAM" id="SSF55424">
    <property type="entry name" value="FAD/NAD-linked reductases, dimerisation (C-terminal) domain"/>
    <property type="match status" value="1"/>
</dbReference>
<dbReference type="GO" id="GO:0016491">
    <property type="term" value="F:oxidoreductase activity"/>
    <property type="evidence" value="ECO:0007669"/>
    <property type="project" value="UniProtKB-KW"/>
</dbReference>
<evidence type="ECO:0000256" key="6">
    <source>
        <dbReference type="ARBA" id="ARBA00023097"/>
    </source>
</evidence>
<protein>
    <submittedName>
        <fullName evidence="10">NADH oxidase</fullName>
        <ecNumber evidence="10">1.6.99.3</ecNumber>
    </submittedName>
</protein>